<feature type="transmembrane region" description="Helical" evidence="4">
    <location>
        <begin position="433"/>
        <end position="451"/>
    </location>
</feature>
<name>A0A6H1WR84_9BACT</name>
<dbReference type="EMBL" id="CP042909">
    <property type="protein sequence ID" value="QJA05670.1"/>
    <property type="molecule type" value="Genomic_DNA"/>
</dbReference>
<comment type="subcellular location">
    <subcellularLocation>
        <location evidence="1">Cell membrane</location>
    </subcellularLocation>
</comment>
<keyword evidence="6" id="KW-1185">Reference proteome</keyword>
<evidence type="ECO:0000313" key="5">
    <source>
        <dbReference type="EMBL" id="QJA05670.1"/>
    </source>
</evidence>
<feature type="transmembrane region" description="Helical" evidence="4">
    <location>
        <begin position="347"/>
        <end position="367"/>
    </location>
</feature>
<feature type="transmembrane region" description="Helical" evidence="4">
    <location>
        <begin position="270"/>
        <end position="290"/>
    </location>
</feature>
<dbReference type="PANTHER" id="PTHR30224:SF4">
    <property type="entry name" value="ELECTRON TRANSPORT PROTEIN YCCM-RELATED"/>
    <property type="match status" value="1"/>
</dbReference>
<keyword evidence="4" id="KW-1133">Transmembrane helix</keyword>
<evidence type="ECO:0000256" key="3">
    <source>
        <dbReference type="ARBA" id="ARBA00023136"/>
    </source>
</evidence>
<feature type="transmembrane region" description="Helical" evidence="4">
    <location>
        <begin position="120"/>
        <end position="138"/>
    </location>
</feature>
<feature type="transmembrane region" description="Helical" evidence="4">
    <location>
        <begin position="150"/>
        <end position="170"/>
    </location>
</feature>
<accession>A0A6H1WR84</accession>
<gene>
    <name evidence="5" type="ORF">FVE67_02130</name>
</gene>
<keyword evidence="2" id="KW-1003">Cell membrane</keyword>
<keyword evidence="3 4" id="KW-0472">Membrane</keyword>
<evidence type="ECO:0000256" key="2">
    <source>
        <dbReference type="ARBA" id="ARBA00022475"/>
    </source>
</evidence>
<keyword evidence="4" id="KW-0812">Transmembrane</keyword>
<proteinExistence type="predicted"/>
<evidence type="ECO:0000313" key="6">
    <source>
        <dbReference type="Proteomes" id="UP000501253"/>
    </source>
</evidence>
<evidence type="ECO:0000256" key="4">
    <source>
        <dbReference type="SAM" id="Phobius"/>
    </source>
</evidence>
<dbReference type="InterPro" id="IPR052378">
    <property type="entry name" value="NosR_regulator"/>
</dbReference>
<evidence type="ECO:0000256" key="1">
    <source>
        <dbReference type="ARBA" id="ARBA00004236"/>
    </source>
</evidence>
<dbReference type="KEGG" id="tmai:FVE67_02130"/>
<dbReference type="Proteomes" id="UP000501253">
    <property type="component" value="Chromosome"/>
</dbReference>
<feature type="transmembrane region" description="Helical" evidence="4">
    <location>
        <begin position="397"/>
        <end position="421"/>
    </location>
</feature>
<dbReference type="RefSeq" id="WP_168719032.1">
    <property type="nucleotide sequence ID" value="NZ_CP042909.1"/>
</dbReference>
<protein>
    <submittedName>
        <fullName evidence="5">4Fe-4S binding protein</fullName>
    </submittedName>
</protein>
<organism evidence="5 6">
    <name type="scientific">Thermosulfurimonas marina</name>
    <dbReference type="NCBI Taxonomy" id="2047767"/>
    <lineage>
        <taxon>Bacteria</taxon>
        <taxon>Pseudomonadati</taxon>
        <taxon>Thermodesulfobacteriota</taxon>
        <taxon>Thermodesulfobacteria</taxon>
        <taxon>Thermodesulfobacteriales</taxon>
        <taxon>Thermodesulfobacteriaceae</taxon>
        <taxon>Thermosulfurimonas</taxon>
    </lineage>
</organism>
<dbReference type="AlphaFoldDB" id="A0A6H1WR84"/>
<feature type="transmembrane region" description="Helical" evidence="4">
    <location>
        <begin position="72"/>
        <end position="99"/>
    </location>
</feature>
<reference evidence="5 6" key="1">
    <citation type="submission" date="2019-08" db="EMBL/GenBank/DDBJ databases">
        <title>Complete genome sequence of Thermosulfurimonas marina SU872T, an anaerobic thermophilic chemolithoautotrophic bacterium isolated from a shallow marine hydrothermal vent.</title>
        <authorList>
            <person name="Allioux M."/>
            <person name="Jebbar M."/>
            <person name="Slobodkina G."/>
            <person name="Slobodkin A."/>
            <person name="Moalic Y."/>
            <person name="Frolova A."/>
            <person name="Shao Z."/>
            <person name="Alain K."/>
        </authorList>
    </citation>
    <scope>NUCLEOTIDE SEQUENCE [LARGE SCALE GENOMIC DNA]</scope>
    <source>
        <strain evidence="5 6">SU872</strain>
    </source>
</reference>
<dbReference type="GO" id="GO:0005886">
    <property type="term" value="C:plasma membrane"/>
    <property type="evidence" value="ECO:0007669"/>
    <property type="project" value="UniProtKB-SubCell"/>
</dbReference>
<dbReference type="PANTHER" id="PTHR30224">
    <property type="entry name" value="ELECTRON TRANSPORT PROTEIN"/>
    <property type="match status" value="1"/>
</dbReference>
<feature type="transmembrane region" description="Helical" evidence="4">
    <location>
        <begin position="39"/>
        <end position="60"/>
    </location>
</feature>
<feature type="transmembrane region" description="Helical" evidence="4">
    <location>
        <begin position="310"/>
        <end position="335"/>
    </location>
</feature>
<sequence>MRRWKRIIKTLFVLDLTNGRLNLFEEFPALKRFFYNRRYFAYIRGFGDLVFLILILLGLFGPQDPRRNAMLFVAWGIWWTSVVLSWFFVGRMWCAFCPFPGLARLLQHLGLSRLKNPPKWLTCKGLHLATAGFFFIIWAETVTGMKESPFLTALLLLAIVGGATVCGILFRGYTWCRYLCPLGKIIGSASTMALTEFRADLKKCSQCKTFACRRGRNGLKPCPVFLGAYHAKNNLVCLVCGHCLILCEHDSPALYLRHPFREQIINKGRYITCSYVIPLLMGSQVARFIYEGPYFSQIVSPLGLGKTAGFTLLFALTTLVFIQLIRLGSILFVYYEDELFGRFSPMIPVVMPLAFTGELIYRLRYFLQNVGDFLPTLGRQLGISAFVGFHFAVPETVLVALNLFLLALGYAGGIYVSFYFYRKEFEGLVPRANFFLIQLILAIFVFIYVFLVS</sequence>